<keyword evidence="4 12" id="KW-0813">Transport</keyword>
<name>A0A8K1ZG43_9NEOP</name>
<evidence type="ECO:0000256" key="12">
    <source>
        <dbReference type="RuleBase" id="RU003661"/>
    </source>
</evidence>
<sequence>MPQMNPIWWTSLFCMFILILLLTNSLNYFFKSINSIKKLNKVETKNKIVWKW</sequence>
<keyword evidence="8 13" id="KW-1133">Transmembrane helix</keyword>
<evidence type="ECO:0000256" key="8">
    <source>
        <dbReference type="ARBA" id="ARBA00022989"/>
    </source>
</evidence>
<keyword evidence="10 12" id="KW-0496">Mitochondrion</keyword>
<evidence type="ECO:0000256" key="10">
    <source>
        <dbReference type="ARBA" id="ARBA00023128"/>
    </source>
</evidence>
<evidence type="ECO:0000256" key="3">
    <source>
        <dbReference type="ARBA" id="ARBA00011291"/>
    </source>
</evidence>
<dbReference type="AlphaFoldDB" id="A0A8K1ZG43"/>
<keyword evidence="6 12" id="KW-0812">Transmembrane</keyword>
<evidence type="ECO:0000256" key="5">
    <source>
        <dbReference type="ARBA" id="ARBA00022547"/>
    </source>
</evidence>
<comment type="subunit">
    <text evidence="3">F-type ATPases have 2 components, CF(1) - the catalytic core - and CF(0) - the membrane proton channel.</text>
</comment>
<evidence type="ECO:0000256" key="7">
    <source>
        <dbReference type="ARBA" id="ARBA00022781"/>
    </source>
</evidence>
<accession>A0A8K1ZG43</accession>
<feature type="transmembrane region" description="Helical" evidence="13">
    <location>
        <begin position="6"/>
        <end position="30"/>
    </location>
</feature>
<protein>
    <recommendedName>
        <fullName evidence="12">ATP synthase complex subunit 8</fullName>
    </recommendedName>
</protein>
<geneLocation type="mitochondrion" evidence="14"/>
<proteinExistence type="inferred from homology"/>
<gene>
    <name evidence="14" type="primary">ATP8</name>
</gene>
<evidence type="ECO:0000256" key="1">
    <source>
        <dbReference type="ARBA" id="ARBA00004304"/>
    </source>
</evidence>
<keyword evidence="9 12" id="KW-0406">Ion transport</keyword>
<dbReference type="EMBL" id="MZ274207">
    <property type="protein sequence ID" value="UGS80493.1"/>
    <property type="molecule type" value="Genomic_DNA"/>
</dbReference>
<evidence type="ECO:0000256" key="2">
    <source>
        <dbReference type="ARBA" id="ARBA00008892"/>
    </source>
</evidence>
<dbReference type="GO" id="GO:0031966">
    <property type="term" value="C:mitochondrial membrane"/>
    <property type="evidence" value="ECO:0007669"/>
    <property type="project" value="UniProtKB-SubCell"/>
</dbReference>
<dbReference type="Pfam" id="PF00895">
    <property type="entry name" value="ATP-synt_8"/>
    <property type="match status" value="1"/>
</dbReference>
<evidence type="ECO:0000256" key="9">
    <source>
        <dbReference type="ARBA" id="ARBA00023065"/>
    </source>
</evidence>
<dbReference type="GO" id="GO:0045259">
    <property type="term" value="C:proton-transporting ATP synthase complex"/>
    <property type="evidence" value="ECO:0007669"/>
    <property type="project" value="UniProtKB-KW"/>
</dbReference>
<evidence type="ECO:0000313" key="14">
    <source>
        <dbReference type="EMBL" id="UGS80493.1"/>
    </source>
</evidence>
<evidence type="ECO:0000256" key="11">
    <source>
        <dbReference type="ARBA" id="ARBA00023136"/>
    </source>
</evidence>
<dbReference type="GO" id="GO:0015986">
    <property type="term" value="P:proton motive force-driven ATP synthesis"/>
    <property type="evidence" value="ECO:0007669"/>
    <property type="project" value="InterPro"/>
</dbReference>
<reference evidence="14" key="1">
    <citation type="submission" date="2021-05" db="EMBL/GenBank/DDBJ databases">
        <title>Mitochondrial genomes within bark lice (Insecta: Psocodea: Psocomorpha) reveal novel gene rearrangements containing phylogenetic signal.</title>
        <authorList>
            <person name="Saenz Manchola O.F."/>
            <person name="Virrueta Herrera S."/>
            <person name="D'alessio L.M."/>
            <person name="Yoshizawa K."/>
            <person name="Garcia Aldrete A.N."/>
            <person name="Johnson K.P."/>
        </authorList>
    </citation>
    <scope>NUCLEOTIDE SEQUENCE</scope>
</reference>
<keyword evidence="5 12" id="KW-0138">CF(0)</keyword>
<keyword evidence="7 12" id="KW-0375">Hydrogen ion transport</keyword>
<evidence type="ECO:0000256" key="13">
    <source>
        <dbReference type="SAM" id="Phobius"/>
    </source>
</evidence>
<dbReference type="InterPro" id="IPR001421">
    <property type="entry name" value="ATP8_metazoa"/>
</dbReference>
<evidence type="ECO:0000256" key="4">
    <source>
        <dbReference type="ARBA" id="ARBA00022448"/>
    </source>
</evidence>
<dbReference type="GO" id="GO:0015078">
    <property type="term" value="F:proton transmembrane transporter activity"/>
    <property type="evidence" value="ECO:0007669"/>
    <property type="project" value="InterPro"/>
</dbReference>
<comment type="similarity">
    <text evidence="2 12">Belongs to the ATPase protein 8 family.</text>
</comment>
<comment type="subcellular location">
    <subcellularLocation>
        <location evidence="1 12">Mitochondrion membrane</location>
        <topology evidence="1 12">Single-pass membrane protein</topology>
    </subcellularLocation>
</comment>
<organism evidence="14">
    <name type="scientific">Paracaecilius japanus</name>
    <dbReference type="NCBI Taxonomy" id="297965"/>
    <lineage>
        <taxon>Eukaryota</taxon>
        <taxon>Metazoa</taxon>
        <taxon>Ecdysozoa</taxon>
        <taxon>Arthropoda</taxon>
        <taxon>Hexapoda</taxon>
        <taxon>Insecta</taxon>
        <taxon>Pterygota</taxon>
        <taxon>Neoptera</taxon>
        <taxon>Paraneoptera</taxon>
        <taxon>Psocodea</taxon>
        <taxon>Psocomorpha</taxon>
        <taxon>Caeciliusetae</taxon>
        <taxon>Caeciliusidae</taxon>
        <taxon>Paracaecilius</taxon>
    </lineage>
</organism>
<keyword evidence="11 13" id="KW-0472">Membrane</keyword>
<evidence type="ECO:0000256" key="6">
    <source>
        <dbReference type="ARBA" id="ARBA00022692"/>
    </source>
</evidence>